<organism evidence="2 3">
    <name type="scientific">Caldovatus aquaticus</name>
    <dbReference type="NCBI Taxonomy" id="2865671"/>
    <lineage>
        <taxon>Bacteria</taxon>
        <taxon>Pseudomonadati</taxon>
        <taxon>Pseudomonadota</taxon>
        <taxon>Alphaproteobacteria</taxon>
        <taxon>Acetobacterales</taxon>
        <taxon>Roseomonadaceae</taxon>
        <taxon>Caldovatus</taxon>
    </lineage>
</organism>
<name>A0ABS7F1M8_9PROT</name>
<dbReference type="PANTHER" id="PTHR43194">
    <property type="entry name" value="HYDROLASE ALPHA/BETA FOLD FAMILY"/>
    <property type="match status" value="1"/>
</dbReference>
<feature type="domain" description="AB hydrolase-1" evidence="1">
    <location>
        <begin position="41"/>
        <end position="279"/>
    </location>
</feature>
<gene>
    <name evidence="2" type="ORF">K1J50_08495</name>
</gene>
<dbReference type="RefSeq" id="WP_220117278.1">
    <property type="nucleotide sequence ID" value="NZ_JAHZUY010000016.1"/>
</dbReference>
<accession>A0ABS7F1M8</accession>
<dbReference type="Proteomes" id="UP001519924">
    <property type="component" value="Unassembled WGS sequence"/>
</dbReference>
<dbReference type="EMBL" id="JAHZUY010000016">
    <property type="protein sequence ID" value="MBW8269523.1"/>
    <property type="molecule type" value="Genomic_DNA"/>
</dbReference>
<dbReference type="SUPFAM" id="SSF53474">
    <property type="entry name" value="alpha/beta-Hydrolases"/>
    <property type="match status" value="1"/>
</dbReference>
<dbReference type="GO" id="GO:0016787">
    <property type="term" value="F:hydrolase activity"/>
    <property type="evidence" value="ECO:0007669"/>
    <property type="project" value="UniProtKB-KW"/>
</dbReference>
<dbReference type="Gene3D" id="3.40.50.1820">
    <property type="entry name" value="alpha/beta hydrolase"/>
    <property type="match status" value="1"/>
</dbReference>
<evidence type="ECO:0000313" key="3">
    <source>
        <dbReference type="Proteomes" id="UP001519924"/>
    </source>
</evidence>
<evidence type="ECO:0000313" key="2">
    <source>
        <dbReference type="EMBL" id="MBW8269523.1"/>
    </source>
</evidence>
<reference evidence="2 3" key="1">
    <citation type="submission" date="2021-08" db="EMBL/GenBank/DDBJ databases">
        <title>Caldovatus sediminis gen. nov., sp. nov., a moderately thermophilic bacterium isolated from a hot spring.</title>
        <authorList>
            <person name="Hu C.-J."/>
            <person name="Li W.-J."/>
            <person name="Xian W.-D."/>
        </authorList>
    </citation>
    <scope>NUCLEOTIDE SEQUENCE [LARGE SCALE GENOMIC DNA]</scope>
    <source>
        <strain evidence="2 3">SYSU G05006</strain>
    </source>
</reference>
<evidence type="ECO:0000259" key="1">
    <source>
        <dbReference type="Pfam" id="PF12697"/>
    </source>
</evidence>
<keyword evidence="2" id="KW-0378">Hydrolase</keyword>
<keyword evidence="3" id="KW-1185">Reference proteome</keyword>
<proteinExistence type="predicted"/>
<dbReference type="InterPro" id="IPR050228">
    <property type="entry name" value="Carboxylesterase_BioH"/>
</dbReference>
<dbReference type="Pfam" id="PF12697">
    <property type="entry name" value="Abhydrolase_6"/>
    <property type="match status" value="1"/>
</dbReference>
<dbReference type="InterPro" id="IPR000073">
    <property type="entry name" value="AB_hydrolase_1"/>
</dbReference>
<dbReference type="InterPro" id="IPR029058">
    <property type="entry name" value="AB_hydrolase_fold"/>
</dbReference>
<dbReference type="PANTHER" id="PTHR43194:SF2">
    <property type="entry name" value="PEROXISOMAL MEMBRANE PROTEIN LPX1"/>
    <property type="match status" value="1"/>
</dbReference>
<comment type="caution">
    <text evidence="2">The sequence shown here is derived from an EMBL/GenBank/DDBJ whole genome shotgun (WGS) entry which is preliminary data.</text>
</comment>
<protein>
    <submittedName>
        <fullName evidence="2">Alpha/beta hydrolase</fullName>
    </submittedName>
</protein>
<dbReference type="PRINTS" id="PR00111">
    <property type="entry name" value="ABHYDROLASE"/>
</dbReference>
<sequence>MTAAPLLPRPRRIRFSARDGLPLSAAEWGEPASARTPLLGLPGICRTALDYQALAARHMGERRVVALDYPGHGESARAEDAARYRPEAVLRDVLDAMAALHLHRAVVVGTSFGGLMAMGIAVARPAALAAVALNDIGPRIEPEGIGFIRDFVSRDPAFLTLEDAADHLRRTLPPLGIADAAGWRRLAELTYARGEDRRWHPRWDTRIAEVVLGDDALPELWPYFGALAHVPVLLVWGQASRILSAGTVERMRRMRPDMALVSLPGVGHAPVLADPEAAAPLDAFLRGVP</sequence>